<feature type="region of interest" description="Disordered" evidence="6">
    <location>
        <begin position="167"/>
        <end position="199"/>
    </location>
</feature>
<dbReference type="InterPro" id="IPR016024">
    <property type="entry name" value="ARM-type_fold"/>
</dbReference>
<dbReference type="Pfam" id="PF02854">
    <property type="entry name" value="MIF4G"/>
    <property type="match status" value="1"/>
</dbReference>
<gene>
    <name evidence="8" type="ORF">JCGZ_04054</name>
</gene>
<keyword evidence="2" id="KW-0396">Initiation factor</keyword>
<dbReference type="PROSITE" id="PS51366">
    <property type="entry name" value="MI"/>
    <property type="match status" value="1"/>
</dbReference>
<keyword evidence="9" id="KW-1185">Reference proteome</keyword>
<evidence type="ECO:0000313" key="9">
    <source>
        <dbReference type="Proteomes" id="UP000027138"/>
    </source>
</evidence>
<dbReference type="PANTHER" id="PTHR23253:SF53">
    <property type="entry name" value="EUKARYOTIC TRANSLATION INITIATION FACTOR ISOFORM 4G-1"/>
    <property type="match status" value="1"/>
</dbReference>
<feature type="region of interest" description="Disordered" evidence="6">
    <location>
        <begin position="109"/>
        <end position="153"/>
    </location>
</feature>
<dbReference type="GO" id="GO:0016281">
    <property type="term" value="C:eukaryotic translation initiation factor 4F complex"/>
    <property type="evidence" value="ECO:0007669"/>
    <property type="project" value="TreeGrafter"/>
</dbReference>
<evidence type="ECO:0000313" key="8">
    <source>
        <dbReference type="EMBL" id="KDP38701.1"/>
    </source>
</evidence>
<feature type="domain" description="MI" evidence="7">
    <location>
        <begin position="635"/>
        <end position="757"/>
    </location>
</feature>
<dbReference type="GO" id="GO:0006417">
    <property type="term" value="P:regulation of translation"/>
    <property type="evidence" value="ECO:0007669"/>
    <property type="project" value="UniProtKB-KW"/>
</dbReference>
<name>A0A067KR86_JATCU</name>
<feature type="compositionally biased region" description="Low complexity" evidence="6">
    <location>
        <begin position="28"/>
        <end position="40"/>
    </location>
</feature>
<dbReference type="EMBL" id="KK914358">
    <property type="protein sequence ID" value="KDP38701.1"/>
    <property type="molecule type" value="Genomic_DNA"/>
</dbReference>
<dbReference type="STRING" id="180498.A0A067KR86"/>
<dbReference type="OrthoDB" id="514777at2759"/>
<feature type="compositionally biased region" description="Polar residues" evidence="6">
    <location>
        <begin position="545"/>
        <end position="556"/>
    </location>
</feature>
<dbReference type="InterPro" id="IPR003891">
    <property type="entry name" value="Initiation_fac_eIF4g_MI"/>
</dbReference>
<evidence type="ECO:0000259" key="7">
    <source>
        <dbReference type="PROSITE" id="PS51366"/>
    </source>
</evidence>
<evidence type="ECO:0000256" key="5">
    <source>
        <dbReference type="ARBA" id="ARBA00057610"/>
    </source>
</evidence>
<accession>A0A067KR86</accession>
<dbReference type="FunFam" id="1.25.40.180:FF:000027">
    <property type="entry name" value="Eukaryotic translation initiation factor isoform 4G-2"/>
    <property type="match status" value="1"/>
</dbReference>
<feature type="region of interest" description="Disordered" evidence="6">
    <location>
        <begin position="525"/>
        <end position="556"/>
    </location>
</feature>
<dbReference type="Gene3D" id="1.25.40.180">
    <property type="match status" value="2"/>
</dbReference>
<comment type="similarity">
    <text evidence="1">Belongs to the eukaryotic initiation factor 4G family.</text>
</comment>
<feature type="compositionally biased region" description="Basic and acidic residues" evidence="6">
    <location>
        <begin position="127"/>
        <end position="136"/>
    </location>
</feature>
<protein>
    <recommendedName>
        <fullName evidence="7">MI domain-containing protein</fullName>
    </recommendedName>
</protein>
<dbReference type="GO" id="GO:0003729">
    <property type="term" value="F:mRNA binding"/>
    <property type="evidence" value="ECO:0007669"/>
    <property type="project" value="TreeGrafter"/>
</dbReference>
<dbReference type="FunFam" id="1.25.40.180:FF:000036">
    <property type="entry name" value="Eukaryotic translation initiation factor isoform 4G-2"/>
    <property type="match status" value="1"/>
</dbReference>
<evidence type="ECO:0000256" key="1">
    <source>
        <dbReference type="ARBA" id="ARBA00005775"/>
    </source>
</evidence>
<organism evidence="8 9">
    <name type="scientific">Jatropha curcas</name>
    <name type="common">Barbados nut</name>
    <dbReference type="NCBI Taxonomy" id="180498"/>
    <lineage>
        <taxon>Eukaryota</taxon>
        <taxon>Viridiplantae</taxon>
        <taxon>Streptophyta</taxon>
        <taxon>Embryophyta</taxon>
        <taxon>Tracheophyta</taxon>
        <taxon>Spermatophyta</taxon>
        <taxon>Magnoliopsida</taxon>
        <taxon>eudicotyledons</taxon>
        <taxon>Gunneridae</taxon>
        <taxon>Pentapetalae</taxon>
        <taxon>rosids</taxon>
        <taxon>fabids</taxon>
        <taxon>Malpighiales</taxon>
        <taxon>Euphorbiaceae</taxon>
        <taxon>Crotonoideae</taxon>
        <taxon>Jatropheae</taxon>
        <taxon>Jatropha</taxon>
    </lineage>
</organism>
<dbReference type="KEGG" id="jcu:105633536"/>
<dbReference type="Pfam" id="PF02847">
    <property type="entry name" value="MA3"/>
    <property type="match status" value="1"/>
</dbReference>
<dbReference type="SMART" id="SM00544">
    <property type="entry name" value="MA3"/>
    <property type="match status" value="1"/>
</dbReference>
<sequence length="800" mass="88279">MQQADQTVLSLRPGGGRGNRLFNPRLESSSSNNSSSSALSSSSIAFGDLPLLRPHGGAALKTGDSRFEVRERVRYTRDQLLQLREAVIISDEILKIKREFEAELFGEDQSWSRGESNPPVQPQSRYSEPDNRDWRGRTPQFSSPGEERSWDSLRENRDLVGRYDSRQQEANQFSRQDQLNSQFARSQISSNQSGGPAPALVKAEVPWSARRGNLSENERVLKTVKGILNKLTPEKFDLLKGQLIDSGITSADILKGVIQLVFEKAVLEPTFCPMYAQLCSDLNEKLPPFPSDEPGGKEITFKRVLLNICQEAFEGADKLREEVRQMTAPEQELERRDKERLVKLRTLGNIRLIGELLKQKMVPEKIVHHIVKELLGPDNKVCPAEENVEAICQFFNTIGKQLDEGPKSQRINDIYFSRLKELASNPQLAPRLRFMIRDVLDLRSNNWIPRREEVKAKTITEIHSEAEKNLGLRPGATSSIRNSRGVISAAPGTTGPGGFPINRPGTGGMMPGMPGTRRMPGMPGIDNENWEVPRTRSIPRGDGATMQQSTGRVPSPMYNKSTSLNARLLPQGSGGFIGGKSSALLQGSGGPSPRPYNVGLATEPSPQTPIPSKTPYMPPVAEKPVVSAASINPDELQRKTISLLKEYFNIRLLDEALQCVEELKSPAYHPEVVKEAISLGLEENPPCVEPVAKLLEYLFAKKVITAKDVGTGCLLYGSLLDDIGIDLPKAPHNFGEIIGKLVLAGALDFKVVREVLKKMEDDMYQKAVLDAAIRTIGCSPNGQGLLDSQASDIEACQSLL</sequence>
<proteinExistence type="inferred from homology"/>
<feature type="region of interest" description="Disordered" evidence="6">
    <location>
        <begin position="1"/>
        <end position="40"/>
    </location>
</feature>
<evidence type="ECO:0000256" key="4">
    <source>
        <dbReference type="ARBA" id="ARBA00022917"/>
    </source>
</evidence>
<dbReference type="GO" id="GO:0003743">
    <property type="term" value="F:translation initiation factor activity"/>
    <property type="evidence" value="ECO:0007669"/>
    <property type="project" value="UniProtKB-KW"/>
</dbReference>
<dbReference type="InterPro" id="IPR003890">
    <property type="entry name" value="MIF4G-like_typ-3"/>
</dbReference>
<evidence type="ECO:0000256" key="6">
    <source>
        <dbReference type="SAM" id="MobiDB-lite"/>
    </source>
</evidence>
<dbReference type="Proteomes" id="UP000027138">
    <property type="component" value="Unassembled WGS sequence"/>
</dbReference>
<dbReference type="PANTHER" id="PTHR23253">
    <property type="entry name" value="EUKARYOTIC TRANSLATION INITIATION FACTOR 4 GAMMA"/>
    <property type="match status" value="1"/>
</dbReference>
<dbReference type="SUPFAM" id="SSF48371">
    <property type="entry name" value="ARM repeat"/>
    <property type="match status" value="2"/>
</dbReference>
<feature type="compositionally biased region" description="Polar residues" evidence="6">
    <location>
        <begin position="168"/>
        <end position="194"/>
    </location>
</feature>
<evidence type="ECO:0000256" key="2">
    <source>
        <dbReference type="ARBA" id="ARBA00022540"/>
    </source>
</evidence>
<keyword evidence="4" id="KW-0648">Protein biosynthesis</keyword>
<comment type="function">
    <text evidence="5">Plays a role in the accumulation of some potyvirus during viral infection.</text>
</comment>
<reference evidence="8 9" key="1">
    <citation type="journal article" date="2014" name="PLoS ONE">
        <title>Global Analysis of Gene Expression Profiles in Physic Nut (Jatropha curcas L.) Seedlings Exposed to Salt Stress.</title>
        <authorList>
            <person name="Zhang L."/>
            <person name="Zhang C."/>
            <person name="Wu P."/>
            <person name="Chen Y."/>
            <person name="Li M."/>
            <person name="Jiang H."/>
            <person name="Wu G."/>
        </authorList>
    </citation>
    <scope>NUCLEOTIDE SEQUENCE [LARGE SCALE GENOMIC DNA]</scope>
    <source>
        <strain evidence="9">cv. GZQX0401</strain>
        <tissue evidence="8">Young leaves</tissue>
    </source>
</reference>
<dbReference type="AlphaFoldDB" id="A0A067KR86"/>
<dbReference type="SMART" id="SM00543">
    <property type="entry name" value="MIF4G"/>
    <property type="match status" value="1"/>
</dbReference>
<keyword evidence="3" id="KW-0810">Translation regulation</keyword>
<evidence type="ECO:0000256" key="3">
    <source>
        <dbReference type="ARBA" id="ARBA00022845"/>
    </source>
</evidence>